<evidence type="ECO:0000313" key="1">
    <source>
        <dbReference type="EMBL" id="RUT38426.1"/>
    </source>
</evidence>
<reference evidence="1 2" key="1">
    <citation type="submission" date="2018-12" db="EMBL/GenBank/DDBJ databases">
        <authorList>
            <person name="Sun L."/>
            <person name="Chen Z."/>
        </authorList>
    </citation>
    <scope>NUCLEOTIDE SEQUENCE [LARGE SCALE GENOMIC DNA]</scope>
    <source>
        <strain evidence="1 2">DSM 15890</strain>
    </source>
</reference>
<name>A0A433XV68_9BACL</name>
<proteinExistence type="predicted"/>
<accession>A0A433XV68</accession>
<dbReference type="RefSeq" id="WP_127195209.1">
    <property type="nucleotide sequence ID" value="NZ_RZNY01000059.1"/>
</dbReference>
<gene>
    <name evidence="1" type="ORF">EJP82_27235</name>
</gene>
<protein>
    <submittedName>
        <fullName evidence="1">Thymidylate synthase</fullName>
    </submittedName>
</protein>
<evidence type="ECO:0000313" key="2">
    <source>
        <dbReference type="Proteomes" id="UP000279446"/>
    </source>
</evidence>
<dbReference type="Pfam" id="PF13376">
    <property type="entry name" value="OmdA"/>
    <property type="match status" value="1"/>
</dbReference>
<dbReference type="AlphaFoldDB" id="A0A433XV68"/>
<dbReference type="OrthoDB" id="9796999at2"/>
<sequence>MEIEKLIPVKSREDLRTWLQNKCKTEKSCWVLVSMKPTPDMLLYLDAVEEALCFGWIDGVKKKISDTELAQRLSPRSIRSSWTELNKERVRRLEKLGFMRDEGRMVLPDMDHDAFRIDRVIEQRLKEEKHVYENFMAFPDLYTRVRIDTIQCNKNQPELFKSRLDKFITNTRENKMYGQWNDNGRLLDY</sequence>
<organism evidence="1 2">
    <name type="scientific">Paenibacillus anaericanus</name>
    <dbReference type="NCBI Taxonomy" id="170367"/>
    <lineage>
        <taxon>Bacteria</taxon>
        <taxon>Bacillati</taxon>
        <taxon>Bacillota</taxon>
        <taxon>Bacilli</taxon>
        <taxon>Bacillales</taxon>
        <taxon>Paenibacillaceae</taxon>
        <taxon>Paenibacillus</taxon>
    </lineage>
</organism>
<comment type="caution">
    <text evidence="1">The sequence shown here is derived from an EMBL/GenBank/DDBJ whole genome shotgun (WGS) entry which is preliminary data.</text>
</comment>
<dbReference type="EMBL" id="RZNY01000059">
    <property type="protein sequence ID" value="RUT38426.1"/>
    <property type="molecule type" value="Genomic_DNA"/>
</dbReference>
<dbReference type="Proteomes" id="UP000279446">
    <property type="component" value="Unassembled WGS sequence"/>
</dbReference>
<keyword evidence="2" id="KW-1185">Reference proteome</keyword>